<keyword evidence="2" id="KW-1185">Reference proteome</keyword>
<name>A0ABS1VZK4_9ACTN</name>
<organism evidence="1 2">
    <name type="scientific">Paractinoplanes lichenicola</name>
    <dbReference type="NCBI Taxonomy" id="2802976"/>
    <lineage>
        <taxon>Bacteria</taxon>
        <taxon>Bacillati</taxon>
        <taxon>Actinomycetota</taxon>
        <taxon>Actinomycetes</taxon>
        <taxon>Micromonosporales</taxon>
        <taxon>Micromonosporaceae</taxon>
        <taxon>Paractinoplanes</taxon>
    </lineage>
</organism>
<evidence type="ECO:0000313" key="1">
    <source>
        <dbReference type="EMBL" id="MBL7259728.1"/>
    </source>
</evidence>
<gene>
    <name evidence="1" type="ORF">JKJ07_35960</name>
</gene>
<proteinExistence type="predicted"/>
<dbReference type="RefSeq" id="WP_202996435.1">
    <property type="nucleotide sequence ID" value="NZ_JAENHO010000012.1"/>
</dbReference>
<reference evidence="1 2" key="1">
    <citation type="submission" date="2021-01" db="EMBL/GenBank/DDBJ databases">
        <title>Actinoplanes sp. nov. LDG1-01 isolated from lichen.</title>
        <authorList>
            <person name="Saeng-In P."/>
            <person name="Phongsopitanun W."/>
            <person name="Kanchanasin P."/>
            <person name="Yuki M."/>
            <person name="Kudo T."/>
            <person name="Ohkuma M."/>
            <person name="Tanasupawat S."/>
        </authorList>
    </citation>
    <scope>NUCLEOTIDE SEQUENCE [LARGE SCALE GENOMIC DNA]</scope>
    <source>
        <strain evidence="1 2">LDG1-01</strain>
    </source>
</reference>
<accession>A0ABS1VZK4</accession>
<dbReference type="Proteomes" id="UP000598996">
    <property type="component" value="Unassembled WGS sequence"/>
</dbReference>
<dbReference type="EMBL" id="JAENHO010000012">
    <property type="protein sequence ID" value="MBL7259728.1"/>
    <property type="molecule type" value="Genomic_DNA"/>
</dbReference>
<protein>
    <recommendedName>
        <fullName evidence="3">CdiI immunity protein domain-containing protein</fullName>
    </recommendedName>
</protein>
<sequence>MRDAFEVLRSEFGSEPGSFMLGLYADRVWDPGAFSRLEQAMRVACEECAERESLERWLVEGFHYVSTWVPDHTGHAEFRRPEPRSYYEACLTRLTDLADWFFHGWHTYQEPHYWQPL</sequence>
<comment type="caution">
    <text evidence="1">The sequence shown here is derived from an EMBL/GenBank/DDBJ whole genome shotgun (WGS) entry which is preliminary data.</text>
</comment>
<evidence type="ECO:0000313" key="2">
    <source>
        <dbReference type="Proteomes" id="UP000598996"/>
    </source>
</evidence>
<evidence type="ECO:0008006" key="3">
    <source>
        <dbReference type="Google" id="ProtNLM"/>
    </source>
</evidence>